<proteinExistence type="predicted"/>
<protein>
    <submittedName>
        <fullName evidence="2">DUF2807 domain-containing protein</fullName>
    </submittedName>
</protein>
<accession>A0A9D7SZI1</accession>
<gene>
    <name evidence="2" type="ORF">IPP15_21205</name>
</gene>
<dbReference type="Proteomes" id="UP000808337">
    <property type="component" value="Unassembled WGS sequence"/>
</dbReference>
<dbReference type="PANTHER" id="PTHR39200:SF1">
    <property type="entry name" value="AUTO-TRANSPORTER ADHESIN HEAD GIN DOMAIN-CONTAINING PROTEIN-RELATED"/>
    <property type="match status" value="1"/>
</dbReference>
<comment type="caution">
    <text evidence="2">The sequence shown here is derived from an EMBL/GenBank/DDBJ whole genome shotgun (WGS) entry which is preliminary data.</text>
</comment>
<organism evidence="2 3">
    <name type="scientific">Candidatus Opimibacter skivensis</name>
    <dbReference type="NCBI Taxonomy" id="2982028"/>
    <lineage>
        <taxon>Bacteria</taxon>
        <taxon>Pseudomonadati</taxon>
        <taxon>Bacteroidota</taxon>
        <taxon>Saprospiria</taxon>
        <taxon>Saprospirales</taxon>
        <taxon>Saprospiraceae</taxon>
        <taxon>Candidatus Opimibacter</taxon>
    </lineage>
</organism>
<dbReference type="EMBL" id="JADKGY010000032">
    <property type="protein sequence ID" value="MBK9984847.1"/>
    <property type="molecule type" value="Genomic_DNA"/>
</dbReference>
<evidence type="ECO:0000313" key="3">
    <source>
        <dbReference type="Proteomes" id="UP000808337"/>
    </source>
</evidence>
<reference evidence="2 3" key="1">
    <citation type="submission" date="2020-10" db="EMBL/GenBank/DDBJ databases">
        <title>Connecting structure to function with the recovery of over 1000 high-quality activated sludge metagenome-assembled genomes encoding full-length rRNA genes using long-read sequencing.</title>
        <authorList>
            <person name="Singleton C.M."/>
            <person name="Petriglieri F."/>
            <person name="Kristensen J.M."/>
            <person name="Kirkegaard R.H."/>
            <person name="Michaelsen T.Y."/>
            <person name="Andersen M.H."/>
            <person name="Karst S.M."/>
            <person name="Dueholm M.S."/>
            <person name="Nielsen P.H."/>
            <person name="Albertsen M."/>
        </authorList>
    </citation>
    <scope>NUCLEOTIDE SEQUENCE [LARGE SCALE GENOMIC DNA]</scope>
    <source>
        <strain evidence="2">Ribe_18-Q3-R11-54_MAXAC.273</strain>
    </source>
</reference>
<evidence type="ECO:0000313" key="2">
    <source>
        <dbReference type="EMBL" id="MBK9984847.1"/>
    </source>
</evidence>
<dbReference type="Pfam" id="PF10988">
    <property type="entry name" value="DUF2807"/>
    <property type="match status" value="1"/>
</dbReference>
<dbReference type="InterPro" id="IPR021255">
    <property type="entry name" value="DUF2807"/>
</dbReference>
<dbReference type="AlphaFoldDB" id="A0A9D7SZI1"/>
<sequence>MFYGITSELHISCSVLDEGMYQREGEVVKQDISLESLKGIDLAFDGDVVITPGSTQKITIEGQKNIIDNIKHEVRNGVWHIAFDKSVKEAKDVTVYITLPELEELALSGSGSIKSTGKFSGLKDVEIAMSGSGDIEFEYDAKSTDLRLSGSGEIDLGGASKSLSIAISGSGDVKTKDLVTENCSVHISGSGDASVQANKNLEIHISGSGDVTYSGSASVVSKISGSGEINKIR</sequence>
<evidence type="ECO:0000259" key="1">
    <source>
        <dbReference type="Pfam" id="PF10988"/>
    </source>
</evidence>
<name>A0A9D7SZI1_9BACT</name>
<feature type="domain" description="Putative auto-transporter adhesin head GIN" evidence="1">
    <location>
        <begin position="39"/>
        <end position="217"/>
    </location>
</feature>
<dbReference type="Gene3D" id="2.160.20.120">
    <property type="match status" value="1"/>
</dbReference>
<dbReference type="PANTHER" id="PTHR39200">
    <property type="entry name" value="HYPOTHETICAL EXPORTED PROTEIN"/>
    <property type="match status" value="1"/>
</dbReference>